<dbReference type="InterPro" id="IPR008914">
    <property type="entry name" value="PEBP"/>
</dbReference>
<feature type="chain" id="PRO_5047516107" evidence="1">
    <location>
        <begin position="26"/>
        <end position="186"/>
    </location>
</feature>
<proteinExistence type="predicted"/>
<dbReference type="Proteomes" id="UP001501565">
    <property type="component" value="Unassembled WGS sequence"/>
</dbReference>
<dbReference type="EMBL" id="BAABBN010000006">
    <property type="protein sequence ID" value="GAA3922996.1"/>
    <property type="molecule type" value="Genomic_DNA"/>
</dbReference>
<keyword evidence="1" id="KW-0732">Signal</keyword>
<keyword evidence="2" id="KW-0649">Protein kinase inhibitor</keyword>
<sequence>MKPLITSAAMMAAISFSTLAPTAGAFDLQSKDIQPGKPMPKAQEFVGFGCDGQNLSPQLQWSNPPEGTKSFAITAYDPDAPTGSGWWHWLVYNLPESTNRLASGAGKGDLSLLPTGAAHGRNDYGQYAFGGACPPEKHGVHRYQFKVVALDVPTLELPKESSAALIGYMLNSHKLGEASIEALYQR</sequence>
<dbReference type="CDD" id="cd00865">
    <property type="entry name" value="PEBP_bact_arch"/>
    <property type="match status" value="1"/>
</dbReference>
<reference evidence="3" key="1">
    <citation type="journal article" date="2019" name="Int. J. Syst. Evol. Microbiol.">
        <title>The Global Catalogue of Microorganisms (GCM) 10K type strain sequencing project: providing services to taxonomists for standard genome sequencing and annotation.</title>
        <authorList>
            <consortium name="The Broad Institute Genomics Platform"/>
            <consortium name="The Broad Institute Genome Sequencing Center for Infectious Disease"/>
            <person name="Wu L."/>
            <person name="Ma J."/>
        </authorList>
    </citation>
    <scope>NUCLEOTIDE SEQUENCE [LARGE SCALE GENOMIC DNA]</scope>
    <source>
        <strain evidence="3">JCM 17551</strain>
    </source>
</reference>
<keyword evidence="3" id="KW-1185">Reference proteome</keyword>
<evidence type="ECO:0000313" key="2">
    <source>
        <dbReference type="EMBL" id="GAA3922996.1"/>
    </source>
</evidence>
<evidence type="ECO:0000313" key="3">
    <source>
        <dbReference type="Proteomes" id="UP001501565"/>
    </source>
</evidence>
<dbReference type="InterPro" id="IPR005247">
    <property type="entry name" value="YbhB_YbcL/LppC-like"/>
</dbReference>
<dbReference type="NCBIfam" id="TIGR00481">
    <property type="entry name" value="YbhB/YbcL family Raf kinase inhibitor-like protein"/>
    <property type="match status" value="1"/>
</dbReference>
<dbReference type="Pfam" id="PF01161">
    <property type="entry name" value="PBP"/>
    <property type="match status" value="1"/>
</dbReference>
<dbReference type="GO" id="GO:0004860">
    <property type="term" value="F:protein kinase inhibitor activity"/>
    <property type="evidence" value="ECO:0007669"/>
    <property type="project" value="UniProtKB-KW"/>
</dbReference>
<name>A0ABP7MKJ0_9GAMM</name>
<dbReference type="Gene3D" id="3.90.280.10">
    <property type="entry name" value="PEBP-like"/>
    <property type="match status" value="1"/>
</dbReference>
<evidence type="ECO:0000256" key="1">
    <source>
        <dbReference type="SAM" id="SignalP"/>
    </source>
</evidence>
<protein>
    <submittedName>
        <fullName evidence="2">YbhB/YbcL family Raf kinase inhibitor-like protein</fullName>
    </submittedName>
</protein>
<dbReference type="PANTHER" id="PTHR30289:SF1">
    <property type="entry name" value="PEBP (PHOSPHATIDYLETHANOLAMINE-BINDING PROTEIN) FAMILY PROTEIN"/>
    <property type="match status" value="1"/>
</dbReference>
<comment type="caution">
    <text evidence="2">The sequence shown here is derived from an EMBL/GenBank/DDBJ whole genome shotgun (WGS) entry which is preliminary data.</text>
</comment>
<feature type="signal peptide" evidence="1">
    <location>
        <begin position="1"/>
        <end position="25"/>
    </location>
</feature>
<dbReference type="InterPro" id="IPR036610">
    <property type="entry name" value="PEBP-like_sf"/>
</dbReference>
<organism evidence="2 3">
    <name type="scientific">Litoribacillus peritrichatus</name>
    <dbReference type="NCBI Taxonomy" id="718191"/>
    <lineage>
        <taxon>Bacteria</taxon>
        <taxon>Pseudomonadati</taxon>
        <taxon>Pseudomonadota</taxon>
        <taxon>Gammaproteobacteria</taxon>
        <taxon>Oceanospirillales</taxon>
        <taxon>Oceanospirillaceae</taxon>
        <taxon>Litoribacillus</taxon>
    </lineage>
</organism>
<dbReference type="SUPFAM" id="SSF49777">
    <property type="entry name" value="PEBP-like"/>
    <property type="match status" value="1"/>
</dbReference>
<dbReference type="PANTHER" id="PTHR30289">
    <property type="entry name" value="UNCHARACTERIZED PROTEIN YBCL-RELATED"/>
    <property type="match status" value="1"/>
</dbReference>
<accession>A0ABP7MKJ0</accession>
<dbReference type="RefSeq" id="WP_344797860.1">
    <property type="nucleotide sequence ID" value="NZ_BAABBN010000006.1"/>
</dbReference>
<gene>
    <name evidence="2" type="ORF">GCM10022277_18640</name>
</gene>